<dbReference type="EMBL" id="UINC01013321">
    <property type="protein sequence ID" value="SVA57649.1"/>
    <property type="molecule type" value="Genomic_DNA"/>
</dbReference>
<organism evidence="1">
    <name type="scientific">marine metagenome</name>
    <dbReference type="NCBI Taxonomy" id="408172"/>
    <lineage>
        <taxon>unclassified sequences</taxon>
        <taxon>metagenomes</taxon>
        <taxon>ecological metagenomes</taxon>
    </lineage>
</organism>
<feature type="non-terminal residue" evidence="1">
    <location>
        <position position="601"/>
    </location>
</feature>
<dbReference type="AlphaFoldDB" id="A0A381WYN1"/>
<gene>
    <name evidence="1" type="ORF">METZ01_LOCUS110503</name>
</gene>
<accession>A0A381WYN1</accession>
<proteinExistence type="predicted"/>
<feature type="non-terminal residue" evidence="1">
    <location>
        <position position="1"/>
    </location>
</feature>
<protein>
    <submittedName>
        <fullName evidence="1">Uncharacterized protein</fullName>
    </submittedName>
</protein>
<reference evidence="1" key="1">
    <citation type="submission" date="2018-05" db="EMBL/GenBank/DDBJ databases">
        <authorList>
            <person name="Lanie J.A."/>
            <person name="Ng W.-L."/>
            <person name="Kazmierczak K.M."/>
            <person name="Andrzejewski T.M."/>
            <person name="Davidsen T.M."/>
            <person name="Wayne K.J."/>
            <person name="Tettelin H."/>
            <person name="Glass J.I."/>
            <person name="Rusch D."/>
            <person name="Podicherti R."/>
            <person name="Tsui H.-C.T."/>
            <person name="Winkler M.E."/>
        </authorList>
    </citation>
    <scope>NUCLEOTIDE SEQUENCE</scope>
</reference>
<name>A0A381WYN1_9ZZZZ</name>
<sequence length="601" mass="64289">VKKGVQFIRGCLLVCSIFAFHGQVAAQTIKSVAIDFQILTETRPIAHEPGTLLYESGTFSLQNKYNTVTVHGLGLDLPEGTSEVTWSVEFINLGVGRAGLLLYDPPTIGKSHDDFWEKVNDDWELSSTESGSSFGARLAGVPMGKEDDTIIYENAETSLGKVYLSSREIADTVVLDGDNSELTAIQFEYYAALSPFGVQPTGKVRIYLNDGESHATAEVPVDPRGEMELQLGGLVVYDNPRGVMDDIQLASGGIGDEFTLDGSQRIINQIQFEYFAALNPFKSDQKGVLHVYANNGPVTGEGGPKKPGDLLFESDAFSLRAGYNMVTVSDLRVRVPEEITSVTWVLEFSGLTDIGKVGLLLHDEPDSGASAGTYWLNAGTQAAPDWQLQTPANGRGNFSARVAAQTPPPLSLAVGSVVYEMGEPIEVTFSNGPGNPKDWVGIYPPDMIPGSAAAPAWAYVNGSKSAGQGLTDGTLVFDAVLQPGNYMARFFEDDGYTQMASVSFSIAEPPSVSVGSEAYLSGETITIHFANGPGNPKDWIAVYRPDMIPAKVPSLLWAFVNGTQIAGEGLVSGSVSFAAGLPAGEYVARYLENDGYNQLAE</sequence>
<evidence type="ECO:0000313" key="1">
    <source>
        <dbReference type="EMBL" id="SVA57649.1"/>
    </source>
</evidence>